<dbReference type="Proteomes" id="UP000016892">
    <property type="component" value="Segment"/>
</dbReference>
<feature type="domain" description="Terminase large subunit ribonuclease H-like" evidence="1">
    <location>
        <begin position="375"/>
        <end position="492"/>
    </location>
</feature>
<keyword evidence="3" id="KW-1185">Reference proteome</keyword>
<dbReference type="KEGG" id="vg:17699722"/>
<dbReference type="InterPro" id="IPR027417">
    <property type="entry name" value="P-loop_NTPase"/>
</dbReference>
<dbReference type="InterPro" id="IPR054762">
    <property type="entry name" value="Gp19_RNaseH-like"/>
</dbReference>
<sequence>MRETPIAAAVRWQQLELVQQAFPSFVGFLEVVMVELGFHATEIQKDIGEFLAFGPQYLMIQAQRGQAKTTVTAAFAVFCLIHNPSFRVLILSAGGKQANEISTLIVRIITGMPELECLRPDKSAGDRTSTEAFDVHHSLKGLDKSPSVRCEGVESNLQGARADLLIADDVESGKNSKTEHLREQLLQITKDFTSICADGRIVYLGTPQSENSIYNTLPGRGYTIRIWPGRYPTFEQDDNYGIHIAPLIKRRMEADPSLRTGGGVDGKQGKPTDPELPAGREIKLQHKELDQGAAYFQLQHMLNTKLADAERYPLRTQRIVAMTLPGNGQYPLSITPSLMPGDWLAFNSCGKRYDFLRPATLSDDRAALQSITMSIDPAGGGKNGDETGYAVVGFLNGNIWVLDVGGVPGGHTDDKFEALAQIALKWKPNKIIVEKNMGFGTWTALFLPVLRRIYKAAQDPTGGCAVEEVFESGQKELRIIDTLEPIIGRHQLIMNAELIASDDDSVQKYSAAKRITYSLLNQLSTISRDKDCLGHDDRIDALATAVRPYAVSLAVEQTKAIEAKRRAEIMAMQANPLNLPKHLLAPSRGAGNNLFNRRK</sequence>
<dbReference type="EMBL" id="KC853746">
    <property type="protein sequence ID" value="AGW43626.1"/>
    <property type="molecule type" value="Genomic_DNA"/>
</dbReference>
<dbReference type="Gene3D" id="3.40.50.300">
    <property type="entry name" value="P-loop containing nucleotide triphosphate hydrolases"/>
    <property type="match status" value="1"/>
</dbReference>
<dbReference type="OrthoDB" id="695at10239"/>
<dbReference type="RefSeq" id="YP_008853883.1">
    <property type="nucleotide sequence ID" value="NC_022916.1"/>
</dbReference>
<reference evidence="2 3" key="1">
    <citation type="journal article" date="2013" name="BMC Genomics">
        <title>Genomic characterization of JG068, a novel virulent podovirus active against Burkholderia cenocepacia.</title>
        <authorList>
            <person name="Lynch K.H."/>
            <person name="Abdu A.H."/>
            <person name="Schobert M."/>
            <person name="Dennis J.J."/>
        </authorList>
    </citation>
    <scope>NUCLEOTIDE SEQUENCE [LARGE SCALE GENOMIC DNA]</scope>
</reference>
<evidence type="ECO:0000313" key="3">
    <source>
        <dbReference type="Proteomes" id="UP000016892"/>
    </source>
</evidence>
<dbReference type="GeneID" id="17699722"/>
<organism evidence="2 3">
    <name type="scientific">Burkholderia phage JG068</name>
    <dbReference type="NCBI Taxonomy" id="1401297"/>
    <lineage>
        <taxon>Viruses</taxon>
        <taxon>Duplodnaviria</taxon>
        <taxon>Heunggongvirae</taxon>
        <taxon>Uroviricota</taxon>
        <taxon>Caudoviricetes</taxon>
        <taxon>Autographivirales</taxon>
        <taxon>Autonotataviridae</taxon>
        <taxon>Mguuvirus</taxon>
        <taxon>Mguuvirus JG068</taxon>
    </lineage>
</organism>
<evidence type="ECO:0000259" key="1">
    <source>
        <dbReference type="Pfam" id="PF22530"/>
    </source>
</evidence>
<dbReference type="InterPro" id="IPR047987">
    <property type="entry name" value="Gp19-like_virus"/>
</dbReference>
<dbReference type="NCBIfam" id="NF033889">
    <property type="entry name" value="termin_lrg_T7"/>
    <property type="match status" value="1"/>
</dbReference>
<proteinExistence type="predicted"/>
<protein>
    <submittedName>
        <fullName evidence="2">DNA maturase B</fullName>
    </submittedName>
</protein>
<name>U3PDL3_9CAUD</name>
<gene>
    <name evidence="2" type="ORF">JG068_044</name>
</gene>
<evidence type="ECO:0000313" key="2">
    <source>
        <dbReference type="EMBL" id="AGW43626.1"/>
    </source>
</evidence>
<dbReference type="Gene3D" id="3.30.420.240">
    <property type="match status" value="1"/>
</dbReference>
<dbReference type="Pfam" id="PF22530">
    <property type="entry name" value="Terminase-T7_RNaseH-like"/>
    <property type="match status" value="1"/>
</dbReference>
<accession>U3PDL3</accession>